<accession>A0A8A2V871</accession>
<dbReference type="RefSeq" id="WP_207287203.1">
    <property type="nucleotide sequence ID" value="NZ_CP071462.1"/>
</dbReference>
<dbReference type="AlphaFoldDB" id="A0A8A2V871"/>
<dbReference type="KEGG" id="hakz:J0X25_09420"/>
<protein>
    <submittedName>
        <fullName evidence="1">Uncharacterized protein</fullName>
    </submittedName>
</protein>
<reference evidence="1 2" key="1">
    <citation type="submission" date="2021-03" db="EMBL/GenBank/DDBJ databases">
        <title>Haloterrigena longa sp. nov. and Haloterrigena limicola sp. nov., extremely halophilic archaea isolated from a salt lake.</title>
        <authorList>
            <person name="Henglin C."/>
        </authorList>
    </citation>
    <scope>NUCLEOTIDE SEQUENCE [LARGE SCALE GENOMIC DNA]</scope>
    <source>
        <strain evidence="1 2">KZCA68</strain>
    </source>
</reference>
<sequence length="67" mass="7398">MAELCLRFGGYQDIKLDEIDIGVADGVIAFDVSGRIVNLDEAVLSQVAGKEWKPTELRMESRKISSN</sequence>
<dbReference type="EMBL" id="CP071462">
    <property type="protein sequence ID" value="QSW97641.1"/>
    <property type="molecule type" value="Genomic_DNA"/>
</dbReference>
<dbReference type="GeneID" id="63187523"/>
<keyword evidence="2" id="KW-1185">Reference proteome</keyword>
<name>A0A8A2V871_9EURY</name>
<proteinExistence type="predicted"/>
<dbReference type="Proteomes" id="UP000663203">
    <property type="component" value="Chromosome"/>
</dbReference>
<evidence type="ECO:0000313" key="1">
    <source>
        <dbReference type="EMBL" id="QSW97641.1"/>
    </source>
</evidence>
<evidence type="ECO:0000313" key="2">
    <source>
        <dbReference type="Proteomes" id="UP000663203"/>
    </source>
</evidence>
<organism evidence="1 2">
    <name type="scientific">Haloterrigena alkaliphila</name>
    <dbReference type="NCBI Taxonomy" id="2816475"/>
    <lineage>
        <taxon>Archaea</taxon>
        <taxon>Methanobacteriati</taxon>
        <taxon>Methanobacteriota</taxon>
        <taxon>Stenosarchaea group</taxon>
        <taxon>Halobacteria</taxon>
        <taxon>Halobacteriales</taxon>
        <taxon>Natrialbaceae</taxon>
        <taxon>Haloterrigena</taxon>
    </lineage>
</organism>
<gene>
    <name evidence="1" type="ORF">J0X25_09420</name>
</gene>